<evidence type="ECO:0000256" key="6">
    <source>
        <dbReference type="ARBA" id="ARBA00022692"/>
    </source>
</evidence>
<organism evidence="13">
    <name type="scientific">marine metagenome</name>
    <dbReference type="NCBI Taxonomy" id="408172"/>
    <lineage>
        <taxon>unclassified sequences</taxon>
        <taxon>metagenomes</taxon>
        <taxon>ecological metagenomes</taxon>
    </lineage>
</organism>
<evidence type="ECO:0000256" key="9">
    <source>
        <dbReference type="ARBA" id="ARBA00022989"/>
    </source>
</evidence>
<dbReference type="InterPro" id="IPR044838">
    <property type="entry name" value="EGY1-like"/>
</dbReference>
<evidence type="ECO:0000256" key="8">
    <source>
        <dbReference type="ARBA" id="ARBA00022946"/>
    </source>
</evidence>
<keyword evidence="3" id="KW-0150">Chloroplast</keyword>
<gene>
    <name evidence="13" type="ORF">METZ01_LOCUS80131</name>
</gene>
<dbReference type="InterPro" id="IPR008915">
    <property type="entry name" value="Peptidase_M50"/>
</dbReference>
<feature type="domain" description="Peptidase M50" evidence="12">
    <location>
        <begin position="54"/>
        <end position="213"/>
    </location>
</feature>
<dbReference type="PANTHER" id="PTHR31412">
    <property type="entry name" value="ZINC METALLOPROTEASE EGY1"/>
    <property type="match status" value="1"/>
</dbReference>
<comment type="subcellular location">
    <subcellularLocation>
        <location evidence="1">Membrane</location>
        <topology evidence="1">Multi-pass membrane protein</topology>
    </subcellularLocation>
    <subcellularLocation>
        <location evidence="2">Plastid</location>
        <location evidence="2">Chloroplast</location>
    </subcellularLocation>
</comment>
<dbReference type="CDD" id="cd06160">
    <property type="entry name" value="S2P-M50_like_2"/>
    <property type="match status" value="1"/>
</dbReference>
<sequence>VVEKKSSNLNTNIDQDLGDPFDVSVEPIKNNWLLFSILLTATLVTTFLAGGPLFSISLLLILGAHEFGHYWASKKNGVQSTLPYFIPAPPIFIAGTFGAFIQIKQRIPNRMVLMEIGVAGPIAGFVVALPMLILGLYLSSVTPSIGMESINFGSSLILNFCSQLVLGVDPSSPDINIHLHPIAFAGWIGMLITALNLMPVGQLDGGHIIYAITPGKHSAIGKFFFAGLFPLGYFWPGWFFWAAMIALMGFKTAPLKEDVEKLELTHVVLGSISMVIFVLTFIPIPFSEI</sequence>
<feature type="non-terminal residue" evidence="13">
    <location>
        <position position="1"/>
    </location>
</feature>
<dbReference type="GO" id="GO:0009507">
    <property type="term" value="C:chloroplast"/>
    <property type="evidence" value="ECO:0007669"/>
    <property type="project" value="UniProtKB-SubCell"/>
</dbReference>
<evidence type="ECO:0000256" key="1">
    <source>
        <dbReference type="ARBA" id="ARBA00004141"/>
    </source>
</evidence>
<feature type="transmembrane region" description="Helical" evidence="11">
    <location>
        <begin position="179"/>
        <end position="198"/>
    </location>
</feature>
<dbReference type="Pfam" id="PF02163">
    <property type="entry name" value="Peptidase_M50"/>
    <property type="match status" value="1"/>
</dbReference>
<evidence type="ECO:0000256" key="7">
    <source>
        <dbReference type="ARBA" id="ARBA00022801"/>
    </source>
</evidence>
<feature type="transmembrane region" description="Helical" evidence="11">
    <location>
        <begin position="233"/>
        <end position="250"/>
    </location>
</feature>
<keyword evidence="9 11" id="KW-1133">Transmembrane helix</keyword>
<evidence type="ECO:0000256" key="3">
    <source>
        <dbReference type="ARBA" id="ARBA00022528"/>
    </source>
</evidence>
<keyword evidence="8" id="KW-0809">Transit peptide</keyword>
<dbReference type="PANTHER" id="PTHR31412:SF0">
    <property type="entry name" value="ZINC METALLOPROTEASE EGY1, CHLOROPLASTIC-RELATED"/>
    <property type="match status" value="1"/>
</dbReference>
<evidence type="ECO:0000256" key="11">
    <source>
        <dbReference type="SAM" id="Phobius"/>
    </source>
</evidence>
<keyword evidence="4" id="KW-0934">Plastid</keyword>
<dbReference type="GO" id="GO:0006508">
    <property type="term" value="P:proteolysis"/>
    <property type="evidence" value="ECO:0007669"/>
    <property type="project" value="UniProtKB-KW"/>
</dbReference>
<evidence type="ECO:0000313" key="13">
    <source>
        <dbReference type="EMBL" id="SVA27277.1"/>
    </source>
</evidence>
<evidence type="ECO:0000259" key="12">
    <source>
        <dbReference type="Pfam" id="PF02163"/>
    </source>
</evidence>
<dbReference type="GO" id="GO:0008233">
    <property type="term" value="F:peptidase activity"/>
    <property type="evidence" value="ECO:0007669"/>
    <property type="project" value="UniProtKB-KW"/>
</dbReference>
<name>A0A381UIX0_9ZZZZ</name>
<keyword evidence="10 11" id="KW-0472">Membrane</keyword>
<feature type="transmembrane region" description="Helical" evidence="11">
    <location>
        <begin position="113"/>
        <end position="138"/>
    </location>
</feature>
<protein>
    <recommendedName>
        <fullName evidence="12">Peptidase M50 domain-containing protein</fullName>
    </recommendedName>
</protein>
<keyword evidence="7" id="KW-0378">Hydrolase</keyword>
<keyword evidence="5" id="KW-0645">Protease</keyword>
<feature type="transmembrane region" description="Helical" evidence="11">
    <location>
        <begin position="32"/>
        <end position="62"/>
    </location>
</feature>
<reference evidence="13" key="1">
    <citation type="submission" date="2018-05" db="EMBL/GenBank/DDBJ databases">
        <authorList>
            <person name="Lanie J.A."/>
            <person name="Ng W.-L."/>
            <person name="Kazmierczak K.M."/>
            <person name="Andrzejewski T.M."/>
            <person name="Davidsen T.M."/>
            <person name="Wayne K.J."/>
            <person name="Tettelin H."/>
            <person name="Glass J.I."/>
            <person name="Rusch D."/>
            <person name="Podicherti R."/>
            <person name="Tsui H.-C.T."/>
            <person name="Winkler M.E."/>
        </authorList>
    </citation>
    <scope>NUCLEOTIDE SEQUENCE</scope>
</reference>
<feature type="transmembrane region" description="Helical" evidence="11">
    <location>
        <begin position="82"/>
        <end position="101"/>
    </location>
</feature>
<dbReference type="EMBL" id="UINC01006396">
    <property type="protein sequence ID" value="SVA27277.1"/>
    <property type="molecule type" value="Genomic_DNA"/>
</dbReference>
<keyword evidence="6 11" id="KW-0812">Transmembrane</keyword>
<evidence type="ECO:0000256" key="2">
    <source>
        <dbReference type="ARBA" id="ARBA00004229"/>
    </source>
</evidence>
<accession>A0A381UIX0</accession>
<dbReference type="GO" id="GO:0016020">
    <property type="term" value="C:membrane"/>
    <property type="evidence" value="ECO:0007669"/>
    <property type="project" value="UniProtKB-SubCell"/>
</dbReference>
<evidence type="ECO:0000256" key="5">
    <source>
        <dbReference type="ARBA" id="ARBA00022670"/>
    </source>
</evidence>
<proteinExistence type="predicted"/>
<feature type="transmembrane region" description="Helical" evidence="11">
    <location>
        <begin position="262"/>
        <end position="286"/>
    </location>
</feature>
<evidence type="ECO:0000256" key="10">
    <source>
        <dbReference type="ARBA" id="ARBA00023136"/>
    </source>
</evidence>
<dbReference type="AlphaFoldDB" id="A0A381UIX0"/>
<evidence type="ECO:0000256" key="4">
    <source>
        <dbReference type="ARBA" id="ARBA00022640"/>
    </source>
</evidence>